<evidence type="ECO:0000313" key="3">
    <source>
        <dbReference type="EMBL" id="CAK8678249.1"/>
    </source>
</evidence>
<feature type="coiled-coil region" evidence="1">
    <location>
        <begin position="743"/>
        <end position="840"/>
    </location>
</feature>
<feature type="coiled-coil region" evidence="1">
    <location>
        <begin position="274"/>
        <end position="706"/>
    </location>
</feature>
<organism evidence="3 4">
    <name type="scientific">Clavelina lepadiformis</name>
    <name type="common">Light-bulb sea squirt</name>
    <name type="synonym">Ascidia lepadiformis</name>
    <dbReference type="NCBI Taxonomy" id="159417"/>
    <lineage>
        <taxon>Eukaryota</taxon>
        <taxon>Metazoa</taxon>
        <taxon>Chordata</taxon>
        <taxon>Tunicata</taxon>
        <taxon>Ascidiacea</taxon>
        <taxon>Aplousobranchia</taxon>
        <taxon>Clavelinidae</taxon>
        <taxon>Clavelina</taxon>
    </lineage>
</organism>
<keyword evidence="1" id="KW-0175">Coiled coil</keyword>
<name>A0ABP0FF12_CLALP</name>
<feature type="region of interest" description="Disordered" evidence="2">
    <location>
        <begin position="1011"/>
        <end position="1057"/>
    </location>
</feature>
<dbReference type="PANTHER" id="PTHR46657">
    <property type="entry name" value="CENTROSOMAL PROTEIN OF 128 KDA"/>
    <property type="match status" value="1"/>
</dbReference>
<accession>A0ABP0FF12</accession>
<dbReference type="PANTHER" id="PTHR46657:SF1">
    <property type="entry name" value="CENTROSOMAL PROTEIN OF 128 KDA"/>
    <property type="match status" value="1"/>
</dbReference>
<sequence>MSSRRHHYDSSSSESSFQNTSLANRRRLPSPPPSGILRNPARHVTIVDPGTIGRRVDRIADNLEDTTRNLRNVDSKLSDFKDLHDDSMSALTKLQEDLEGSLHRLRNTREKRSTRDARSLHESDLHTRRSASTSRISGRRSPAKDYESDITDYTAARTQHRPSSSLGLSSRRQHRNYSSSVHEKIHDLSANQARLEQDLGDEISRRLKSDRSLSESMKGDSAADRVERRLKEIERGMAVERNTAAQLASDVAKDVLHRSQSKFQEEDVVNRNRMLQLESGKRALEGELDSTRRRLEQSEGGREALMTQIAELRSMINRSDKDRANLQHKVEQYEVLQKAKLEREAENRHKLAESQKQEHERLRQENEIEQLRTALKRSAGVVQLDEARRDLEKSERQRQHLSDHIEVLTKDLEKKEQAHARILNQHQDLQHQYDESERDKDRLYNQLEDALRKLKELTRDSEKYASAFVKVEQSKNECEREREEIRNAAQDTIRQWKAKCRKQEKENERLQDTIDQLNSKNEEIVKENITGKTQANNAFQQVENLRKEMDDLIAKRANAEEKLNRRDNEIEQISEEKRMLLQQMKNSSLKSERLEGKLQEAVSKLTAANNKVSQCEAEIKGAQSMYDTSKQQTADLQREIRELKLQNSQLDARLSSAQSEHKNAVRSFEDAEKQMQAMKIEVNAVHKQLQIERETHKKELKDLHSDIHAGEVQKMDAVQRVSKKADEERSFLEGEIHRVNMEMNETKATNRESQKLLHKAKDELNIMESETNRLEAEIKTWKEKYKIVKSTYENKCTEAGSEKERLKKAEDELLWSRDRVRRLEQEIETANNALSQDVAHLEAAVGLSPEDNTLLSVLSDSFARKSSSKSDGQTWIIVLRRKLETIKKELSAKMDHRTKAIDELSRQKQQMKEMCKNIEDDRRQLMSEVTEQNKLVDSLSREKTSLLLENKEARMIVHDLEDRVANLTVEVGNESRKEREKIQQRYVKYKDTIDSLQADLEESRSRARQREALRLSSGRSPSPIKRVTISDTSPIIHGYSDVRPRSSSPKQVPEKDR</sequence>
<dbReference type="EMBL" id="CAWYQH010000046">
    <property type="protein sequence ID" value="CAK8678249.1"/>
    <property type="molecule type" value="Genomic_DNA"/>
</dbReference>
<feature type="compositionally biased region" description="Low complexity" evidence="2">
    <location>
        <begin position="161"/>
        <end position="170"/>
    </location>
</feature>
<feature type="region of interest" description="Disordered" evidence="2">
    <location>
        <begin position="206"/>
        <end position="226"/>
    </location>
</feature>
<evidence type="ECO:0000256" key="2">
    <source>
        <dbReference type="SAM" id="MobiDB-lite"/>
    </source>
</evidence>
<proteinExistence type="predicted"/>
<evidence type="ECO:0000256" key="1">
    <source>
        <dbReference type="SAM" id="Coils"/>
    </source>
</evidence>
<keyword evidence="4" id="KW-1185">Reference proteome</keyword>
<feature type="region of interest" description="Disordered" evidence="2">
    <location>
        <begin position="1"/>
        <end position="39"/>
    </location>
</feature>
<evidence type="ECO:0000313" key="4">
    <source>
        <dbReference type="Proteomes" id="UP001642483"/>
    </source>
</evidence>
<feature type="compositionally biased region" description="Basic and acidic residues" evidence="2">
    <location>
        <begin position="102"/>
        <end position="127"/>
    </location>
</feature>
<feature type="region of interest" description="Disordered" evidence="2">
    <location>
        <begin position="102"/>
        <end position="190"/>
    </location>
</feature>
<comment type="caution">
    <text evidence="3">The sequence shown here is derived from an EMBL/GenBank/DDBJ whole genome shotgun (WGS) entry which is preliminary data.</text>
</comment>
<dbReference type="InterPro" id="IPR026652">
    <property type="entry name" value="CEP128"/>
</dbReference>
<reference evidence="3 4" key="1">
    <citation type="submission" date="2024-02" db="EMBL/GenBank/DDBJ databases">
        <authorList>
            <person name="Daric V."/>
            <person name="Darras S."/>
        </authorList>
    </citation>
    <scope>NUCLEOTIDE SEQUENCE [LARGE SCALE GENOMIC DNA]</scope>
</reference>
<dbReference type="Gene3D" id="1.10.287.1490">
    <property type="match status" value="1"/>
</dbReference>
<dbReference type="Proteomes" id="UP001642483">
    <property type="component" value="Unassembled WGS sequence"/>
</dbReference>
<evidence type="ECO:0008006" key="5">
    <source>
        <dbReference type="Google" id="ProtNLM"/>
    </source>
</evidence>
<protein>
    <recommendedName>
        <fullName evidence="5">Centrosomal protein of 128 kDa</fullName>
    </recommendedName>
</protein>
<gene>
    <name evidence="3" type="ORF">CVLEPA_LOCUS8186</name>
</gene>